<evidence type="ECO:0000313" key="4">
    <source>
        <dbReference type="Proteomes" id="UP001161390"/>
    </source>
</evidence>
<evidence type="ECO:0000256" key="2">
    <source>
        <dbReference type="SAM" id="Phobius"/>
    </source>
</evidence>
<feature type="transmembrane region" description="Helical" evidence="2">
    <location>
        <begin position="37"/>
        <end position="55"/>
    </location>
</feature>
<comment type="caution">
    <text evidence="3">The sequence shown here is derived from an EMBL/GenBank/DDBJ whole genome shotgun (WGS) entry which is preliminary data.</text>
</comment>
<gene>
    <name evidence="3" type="ORF">GCM10007854_28300</name>
</gene>
<sequence>MTGLRLWLRLCIIVVVQEPQWGRPFMKSLSRSGRLRIVLDAFVLVVILVAAGYAFSTEALVSPKKSTENEAVVSHEGGADRSTETGS</sequence>
<dbReference type="EMBL" id="BSNJ01000007">
    <property type="protein sequence ID" value="GLQ21875.1"/>
    <property type="molecule type" value="Genomic_DNA"/>
</dbReference>
<keyword evidence="2" id="KW-1133">Transmembrane helix</keyword>
<name>A0ABQ5V5C7_9PROT</name>
<protein>
    <submittedName>
        <fullName evidence="3">Uncharacterized protein</fullName>
    </submittedName>
</protein>
<keyword evidence="2" id="KW-0812">Transmembrane</keyword>
<keyword evidence="4" id="KW-1185">Reference proteome</keyword>
<evidence type="ECO:0000313" key="3">
    <source>
        <dbReference type="EMBL" id="GLQ21875.1"/>
    </source>
</evidence>
<reference evidence="3" key="2">
    <citation type="submission" date="2023-01" db="EMBL/GenBank/DDBJ databases">
        <title>Draft genome sequence of Algimonas porphyrae strain NBRC 108216.</title>
        <authorList>
            <person name="Sun Q."/>
            <person name="Mori K."/>
        </authorList>
    </citation>
    <scope>NUCLEOTIDE SEQUENCE</scope>
    <source>
        <strain evidence="3">NBRC 108216</strain>
    </source>
</reference>
<accession>A0ABQ5V5C7</accession>
<evidence type="ECO:0000256" key="1">
    <source>
        <dbReference type="SAM" id="MobiDB-lite"/>
    </source>
</evidence>
<proteinExistence type="predicted"/>
<feature type="region of interest" description="Disordered" evidence="1">
    <location>
        <begin position="64"/>
        <end position="87"/>
    </location>
</feature>
<feature type="compositionally biased region" description="Basic and acidic residues" evidence="1">
    <location>
        <begin position="77"/>
        <end position="87"/>
    </location>
</feature>
<keyword evidence="2" id="KW-0472">Membrane</keyword>
<dbReference type="Proteomes" id="UP001161390">
    <property type="component" value="Unassembled WGS sequence"/>
</dbReference>
<organism evidence="3 4">
    <name type="scientific">Algimonas porphyrae</name>
    <dbReference type="NCBI Taxonomy" id="1128113"/>
    <lineage>
        <taxon>Bacteria</taxon>
        <taxon>Pseudomonadati</taxon>
        <taxon>Pseudomonadota</taxon>
        <taxon>Alphaproteobacteria</taxon>
        <taxon>Maricaulales</taxon>
        <taxon>Robiginitomaculaceae</taxon>
        <taxon>Algimonas</taxon>
    </lineage>
</organism>
<reference evidence="3" key="1">
    <citation type="journal article" date="2014" name="Int. J. Syst. Evol. Microbiol.">
        <title>Complete genome of a new Firmicutes species belonging to the dominant human colonic microbiota ('Ruminococcus bicirculans') reveals two chromosomes and a selective capacity to utilize plant glucans.</title>
        <authorList>
            <consortium name="NISC Comparative Sequencing Program"/>
            <person name="Wegmann U."/>
            <person name="Louis P."/>
            <person name="Goesmann A."/>
            <person name="Henrissat B."/>
            <person name="Duncan S.H."/>
            <person name="Flint H.J."/>
        </authorList>
    </citation>
    <scope>NUCLEOTIDE SEQUENCE</scope>
    <source>
        <strain evidence="3">NBRC 108216</strain>
    </source>
</reference>